<dbReference type="Proteomes" id="UP001550348">
    <property type="component" value="Unassembled WGS sequence"/>
</dbReference>
<evidence type="ECO:0000313" key="1">
    <source>
        <dbReference type="EMBL" id="MEU0153176.1"/>
    </source>
</evidence>
<sequence>MVHQFSCSRPLRLCGLGQLLEFSSEYLLPFRVVGELLLNAGPPLRVDLGVARTRHLLK</sequence>
<comment type="caution">
    <text evidence="1">The sequence shown here is derived from an EMBL/GenBank/DDBJ whole genome shotgun (WGS) entry which is preliminary data.</text>
</comment>
<proteinExistence type="predicted"/>
<keyword evidence="2" id="KW-1185">Reference proteome</keyword>
<reference evidence="1 2" key="1">
    <citation type="submission" date="2024-06" db="EMBL/GenBank/DDBJ databases">
        <title>The Natural Products Discovery Center: Release of the First 8490 Sequenced Strains for Exploring Actinobacteria Biosynthetic Diversity.</title>
        <authorList>
            <person name="Kalkreuter E."/>
            <person name="Kautsar S.A."/>
            <person name="Yang D."/>
            <person name="Bader C.D."/>
            <person name="Teijaro C.N."/>
            <person name="Fluegel L."/>
            <person name="Davis C.M."/>
            <person name="Simpson J.R."/>
            <person name="Lauterbach L."/>
            <person name="Steele A.D."/>
            <person name="Gui C."/>
            <person name="Meng S."/>
            <person name="Li G."/>
            <person name="Viehrig K."/>
            <person name="Ye F."/>
            <person name="Su P."/>
            <person name="Kiefer A.F."/>
            <person name="Nichols A."/>
            <person name="Cepeda A.J."/>
            <person name="Yan W."/>
            <person name="Fan B."/>
            <person name="Jiang Y."/>
            <person name="Adhikari A."/>
            <person name="Zheng C.-J."/>
            <person name="Schuster L."/>
            <person name="Cowan T.M."/>
            <person name="Smanski M.J."/>
            <person name="Chevrette M.G."/>
            <person name="De Carvalho L.P.S."/>
            <person name="Shen B."/>
        </authorList>
    </citation>
    <scope>NUCLEOTIDE SEQUENCE [LARGE SCALE GENOMIC DNA]</scope>
    <source>
        <strain evidence="1 2">NPDC006286</strain>
    </source>
</reference>
<gene>
    <name evidence="1" type="ORF">ABZ071_14865</name>
</gene>
<accession>A0ABV2VNL0</accession>
<dbReference type="EMBL" id="JBEXRX010000036">
    <property type="protein sequence ID" value="MEU0153176.1"/>
    <property type="molecule type" value="Genomic_DNA"/>
</dbReference>
<dbReference type="RefSeq" id="WP_355665024.1">
    <property type="nucleotide sequence ID" value="NZ_JBEXRX010000036.1"/>
</dbReference>
<evidence type="ECO:0000313" key="2">
    <source>
        <dbReference type="Proteomes" id="UP001550348"/>
    </source>
</evidence>
<organism evidence="1 2">
    <name type="scientific">Micromonospora fulviviridis</name>
    <dbReference type="NCBI Taxonomy" id="47860"/>
    <lineage>
        <taxon>Bacteria</taxon>
        <taxon>Bacillati</taxon>
        <taxon>Actinomycetota</taxon>
        <taxon>Actinomycetes</taxon>
        <taxon>Micromonosporales</taxon>
        <taxon>Micromonosporaceae</taxon>
        <taxon>Micromonospora</taxon>
    </lineage>
</organism>
<protein>
    <submittedName>
        <fullName evidence="1">Uncharacterized protein</fullName>
    </submittedName>
</protein>
<name>A0ABV2VNL0_9ACTN</name>